<dbReference type="EC" id="5.1.3.3" evidence="4 8"/>
<dbReference type="InterPro" id="IPR014718">
    <property type="entry name" value="GH-type_carb-bd"/>
</dbReference>
<name>A0A840UEU4_9FIRM</name>
<dbReference type="GO" id="GO:0033499">
    <property type="term" value="P:galactose catabolic process via UDP-galactose, Leloir pathway"/>
    <property type="evidence" value="ECO:0007669"/>
    <property type="project" value="TreeGrafter"/>
</dbReference>
<evidence type="ECO:0000256" key="8">
    <source>
        <dbReference type="PIRNR" id="PIRNR005096"/>
    </source>
</evidence>
<comment type="similarity">
    <text evidence="3 8">Belongs to the aldose epimerase family.</text>
</comment>
<evidence type="ECO:0000256" key="7">
    <source>
        <dbReference type="ARBA" id="ARBA00023277"/>
    </source>
</evidence>
<dbReference type="GO" id="GO:0030246">
    <property type="term" value="F:carbohydrate binding"/>
    <property type="evidence" value="ECO:0007669"/>
    <property type="project" value="InterPro"/>
</dbReference>
<dbReference type="InterPro" id="IPR008183">
    <property type="entry name" value="Aldose_1/G6P_1-epimerase"/>
</dbReference>
<evidence type="ECO:0000256" key="4">
    <source>
        <dbReference type="ARBA" id="ARBA00013185"/>
    </source>
</evidence>
<dbReference type="InterPro" id="IPR011013">
    <property type="entry name" value="Gal_mutarotase_sf_dom"/>
</dbReference>
<dbReference type="GO" id="GO:0004034">
    <property type="term" value="F:aldose 1-epimerase activity"/>
    <property type="evidence" value="ECO:0007669"/>
    <property type="project" value="UniProtKB-EC"/>
</dbReference>
<comment type="catalytic activity">
    <reaction evidence="1 8">
        <text>alpha-D-glucose = beta-D-glucose</text>
        <dbReference type="Rhea" id="RHEA:10264"/>
        <dbReference type="ChEBI" id="CHEBI:15903"/>
        <dbReference type="ChEBI" id="CHEBI:17925"/>
        <dbReference type="EC" id="5.1.3.3"/>
    </reaction>
</comment>
<feature type="binding site" evidence="11">
    <location>
        <begin position="79"/>
        <end position="80"/>
    </location>
    <ligand>
        <name>beta-D-galactose</name>
        <dbReference type="ChEBI" id="CHEBI:27667"/>
    </ligand>
</feature>
<sequence>MSIEKSSFGTTSEGQNVELYTISNKNGMKAAISTFGGAVQKIIIPAKAGEVDVVLGYDDAKGYEQQDTYIGSLIGRVGNRIEKGHFFLNGKEYDLYINNGKNHLHGGKTGFDKKIWQAKTVHDNEVQLTYISPDGEENYPGELSVTVSYKLTDCNTLVLEYYARTTKDTLCNLTNHSYFNLAGYNSGNVGEQTVQLLVDEYTAADSESIPHGEILSVKGTPFDLREAKPMQAGWDAQFATIQEAGGYDHNLVVPEYNGNVKKVAVAHSDKTNISMSVFTDLPGFQFYSGNYLDPKVKGKNNVPMERRSGYCFESQYFPNAVNIPEFVSPILRKDNVYKTTTAYHFDF</sequence>
<evidence type="ECO:0000256" key="9">
    <source>
        <dbReference type="PIRSR" id="PIRSR005096-1"/>
    </source>
</evidence>
<feature type="binding site" evidence="11">
    <location>
        <begin position="176"/>
        <end position="178"/>
    </location>
    <ligand>
        <name>beta-D-galactose</name>
        <dbReference type="ChEBI" id="CHEBI:27667"/>
    </ligand>
</feature>
<evidence type="ECO:0000256" key="11">
    <source>
        <dbReference type="PIRSR" id="PIRSR005096-3"/>
    </source>
</evidence>
<dbReference type="Proteomes" id="UP000559117">
    <property type="component" value="Unassembled WGS sequence"/>
</dbReference>
<dbReference type="PANTHER" id="PTHR10091">
    <property type="entry name" value="ALDOSE-1-EPIMERASE"/>
    <property type="match status" value="1"/>
</dbReference>
<feature type="binding site" evidence="10">
    <location>
        <position position="248"/>
    </location>
    <ligand>
        <name>beta-D-galactose</name>
        <dbReference type="ChEBI" id="CHEBI:27667"/>
    </ligand>
</feature>
<dbReference type="PIRSF" id="PIRSF005096">
    <property type="entry name" value="GALM"/>
    <property type="match status" value="1"/>
</dbReference>
<keyword evidence="13" id="KW-1185">Reference proteome</keyword>
<evidence type="ECO:0000256" key="2">
    <source>
        <dbReference type="ARBA" id="ARBA00005028"/>
    </source>
</evidence>
<dbReference type="InterPro" id="IPR018052">
    <property type="entry name" value="Ald1_epimerase_CS"/>
</dbReference>
<feature type="active site" description="Proton acceptor" evidence="9">
    <location>
        <position position="313"/>
    </location>
</feature>
<dbReference type="PANTHER" id="PTHR10091:SF0">
    <property type="entry name" value="GALACTOSE MUTAROTASE"/>
    <property type="match status" value="1"/>
</dbReference>
<dbReference type="RefSeq" id="WP_183861011.1">
    <property type="nucleotide sequence ID" value="NZ_JACHFH010000014.1"/>
</dbReference>
<dbReference type="UniPathway" id="UPA00242"/>
<dbReference type="InterPro" id="IPR015443">
    <property type="entry name" value="Aldose_1-epimerase"/>
</dbReference>
<comment type="caution">
    <text evidence="12">The sequence shown here is derived from an EMBL/GenBank/DDBJ whole genome shotgun (WGS) entry which is preliminary data.</text>
</comment>
<keyword evidence="6 8" id="KW-0413">Isomerase</keyword>
<evidence type="ECO:0000256" key="5">
    <source>
        <dbReference type="ARBA" id="ARBA00014165"/>
    </source>
</evidence>
<evidence type="ECO:0000256" key="3">
    <source>
        <dbReference type="ARBA" id="ARBA00006206"/>
    </source>
</evidence>
<dbReference type="CDD" id="cd09019">
    <property type="entry name" value="galactose_mutarotase_like"/>
    <property type="match status" value="1"/>
</dbReference>
<accession>A0A840UEU4</accession>
<dbReference type="NCBIfam" id="NF008277">
    <property type="entry name" value="PRK11055.1"/>
    <property type="match status" value="1"/>
</dbReference>
<gene>
    <name evidence="12" type="ORF">HNR32_001389</name>
</gene>
<dbReference type="GO" id="GO:0006006">
    <property type="term" value="P:glucose metabolic process"/>
    <property type="evidence" value="ECO:0007669"/>
    <property type="project" value="TreeGrafter"/>
</dbReference>
<evidence type="ECO:0000313" key="12">
    <source>
        <dbReference type="EMBL" id="MBB5336241.1"/>
    </source>
</evidence>
<dbReference type="AlphaFoldDB" id="A0A840UEU4"/>
<evidence type="ECO:0000256" key="6">
    <source>
        <dbReference type="ARBA" id="ARBA00023235"/>
    </source>
</evidence>
<dbReference type="Pfam" id="PF01263">
    <property type="entry name" value="Aldose_epim"/>
    <property type="match status" value="1"/>
</dbReference>
<evidence type="ECO:0000256" key="10">
    <source>
        <dbReference type="PIRSR" id="PIRSR005096-2"/>
    </source>
</evidence>
<evidence type="ECO:0000313" key="13">
    <source>
        <dbReference type="Proteomes" id="UP000559117"/>
    </source>
</evidence>
<organism evidence="12 13">
    <name type="scientific">Pectinatus brassicae</name>
    <dbReference type="NCBI Taxonomy" id="862415"/>
    <lineage>
        <taxon>Bacteria</taxon>
        <taxon>Bacillati</taxon>
        <taxon>Bacillota</taxon>
        <taxon>Negativicutes</taxon>
        <taxon>Selenomonadales</taxon>
        <taxon>Selenomonadaceae</taxon>
        <taxon>Pectinatus</taxon>
    </lineage>
</organism>
<reference evidence="12 13" key="1">
    <citation type="submission" date="2020-08" db="EMBL/GenBank/DDBJ databases">
        <title>Genomic Encyclopedia of Type Strains, Phase IV (KMG-IV): sequencing the most valuable type-strain genomes for metagenomic binning, comparative biology and taxonomic classification.</title>
        <authorList>
            <person name="Goeker M."/>
        </authorList>
    </citation>
    <scope>NUCLEOTIDE SEQUENCE [LARGE SCALE GENOMIC DNA]</scope>
    <source>
        <strain evidence="12 13">DSM 24661</strain>
    </source>
</reference>
<dbReference type="SUPFAM" id="SSF74650">
    <property type="entry name" value="Galactose mutarotase-like"/>
    <property type="match status" value="1"/>
</dbReference>
<dbReference type="EMBL" id="JACHFH010000014">
    <property type="protein sequence ID" value="MBB5336241.1"/>
    <property type="molecule type" value="Genomic_DNA"/>
</dbReference>
<dbReference type="PROSITE" id="PS00545">
    <property type="entry name" value="ALDOSE_1_EPIMERASE"/>
    <property type="match status" value="1"/>
</dbReference>
<dbReference type="InterPro" id="IPR047215">
    <property type="entry name" value="Galactose_mutarotase-like"/>
</dbReference>
<proteinExistence type="inferred from homology"/>
<comment type="pathway">
    <text evidence="2 8">Carbohydrate metabolism; hexose metabolism.</text>
</comment>
<evidence type="ECO:0000256" key="1">
    <source>
        <dbReference type="ARBA" id="ARBA00001614"/>
    </source>
</evidence>
<protein>
    <recommendedName>
        <fullName evidence="5 8">Aldose 1-epimerase</fullName>
        <ecNumber evidence="4 8">5.1.3.3</ecNumber>
    </recommendedName>
</protein>
<dbReference type="Gene3D" id="2.70.98.10">
    <property type="match status" value="1"/>
</dbReference>
<keyword evidence="7 8" id="KW-0119">Carbohydrate metabolism</keyword>
<feature type="active site" description="Proton donor" evidence="9">
    <location>
        <position position="176"/>
    </location>
</feature>